<dbReference type="SUPFAM" id="SSF50494">
    <property type="entry name" value="Trypsin-like serine proteases"/>
    <property type="match status" value="1"/>
</dbReference>
<name>A0A2W0HMC8_9BACI</name>
<feature type="region of interest" description="Disordered" evidence="2">
    <location>
        <begin position="1"/>
        <end position="30"/>
    </location>
</feature>
<dbReference type="InterPro" id="IPR001940">
    <property type="entry name" value="Peptidase_S1C"/>
</dbReference>
<dbReference type="AlphaFoldDB" id="A0A2W0HMC8"/>
<dbReference type="PANTHER" id="PTHR43019">
    <property type="entry name" value="SERINE ENDOPROTEASE DEGS"/>
    <property type="match status" value="1"/>
</dbReference>
<keyword evidence="1" id="KW-0378">Hydrolase</keyword>
<evidence type="ECO:0000256" key="3">
    <source>
        <dbReference type="SAM" id="Phobius"/>
    </source>
</evidence>
<dbReference type="PRINTS" id="PR00834">
    <property type="entry name" value="PROTEASES2C"/>
</dbReference>
<keyword evidence="3" id="KW-1133">Transmembrane helix</keyword>
<protein>
    <submittedName>
        <fullName evidence="4">Serine protease</fullName>
    </submittedName>
</protein>
<keyword evidence="3" id="KW-0812">Transmembrane</keyword>
<sequence>MTRDDRQQPSNENKPNEEKEPERPFFDGERYYTREEFFNPDDEEEEPELQKKKKGMKMTIAVILTFALLGNVLAFLPRLVNIPAVEFLTISRELSQNEDVQAYKESIVVVRGSDNKGTGFLYSEDGYIITNDHVIEGEPFVTVSFEDGDRYQAEIVDTHDVLDLAILQIPSDHGQPALTLREGWHPEQAVYVIGNPLFFNFIANQGDILGERSDGAVLLDAPVYRGNSGSPVIGEDGSVLGVVYATTRTEYQGETTRAGLFIPYEAFTDFLR</sequence>
<evidence type="ECO:0000256" key="1">
    <source>
        <dbReference type="ARBA" id="ARBA00022825"/>
    </source>
</evidence>
<proteinExistence type="predicted"/>
<keyword evidence="1" id="KW-0720">Serine protease</keyword>
<feature type="compositionally biased region" description="Basic and acidic residues" evidence="2">
    <location>
        <begin position="14"/>
        <end position="30"/>
    </location>
</feature>
<dbReference type="Pfam" id="PF13365">
    <property type="entry name" value="Trypsin_2"/>
    <property type="match status" value="1"/>
</dbReference>
<dbReference type="OrthoDB" id="9766361at2"/>
<dbReference type="GO" id="GO:0004252">
    <property type="term" value="F:serine-type endopeptidase activity"/>
    <property type="evidence" value="ECO:0007669"/>
    <property type="project" value="InterPro"/>
</dbReference>
<reference evidence="4 5" key="1">
    <citation type="submission" date="2017-10" db="EMBL/GenBank/DDBJ databases">
        <title>Bacillus sp. nov., a halophilic bacterium isolated from a Yangshapao Lake.</title>
        <authorList>
            <person name="Wang H."/>
        </authorList>
    </citation>
    <scope>NUCLEOTIDE SEQUENCE [LARGE SCALE GENOMIC DNA]</scope>
    <source>
        <strain evidence="4 5">YSP-3</strain>
    </source>
</reference>
<dbReference type="InterPro" id="IPR009003">
    <property type="entry name" value="Peptidase_S1_PA"/>
</dbReference>
<keyword evidence="5" id="KW-1185">Reference proteome</keyword>
<organism evidence="4 5">
    <name type="scientific">Alteribacter lacisalsi</name>
    <dbReference type="NCBI Taxonomy" id="2045244"/>
    <lineage>
        <taxon>Bacteria</taxon>
        <taxon>Bacillati</taxon>
        <taxon>Bacillota</taxon>
        <taxon>Bacilli</taxon>
        <taxon>Bacillales</taxon>
        <taxon>Bacillaceae</taxon>
        <taxon>Alteribacter</taxon>
    </lineage>
</organism>
<accession>A0A2W0HMC8</accession>
<dbReference type="InterPro" id="IPR043504">
    <property type="entry name" value="Peptidase_S1_PA_chymotrypsin"/>
</dbReference>
<dbReference type="GO" id="GO:0006508">
    <property type="term" value="P:proteolysis"/>
    <property type="evidence" value="ECO:0007669"/>
    <property type="project" value="UniProtKB-KW"/>
</dbReference>
<keyword evidence="4" id="KW-0645">Protease</keyword>
<dbReference type="Proteomes" id="UP000248066">
    <property type="component" value="Unassembled WGS sequence"/>
</dbReference>
<dbReference type="RefSeq" id="WP_110518076.1">
    <property type="nucleotide sequence ID" value="NZ_PDOF01000001.1"/>
</dbReference>
<dbReference type="PANTHER" id="PTHR43019:SF23">
    <property type="entry name" value="PROTEASE DO-LIKE 5, CHLOROPLASTIC"/>
    <property type="match status" value="1"/>
</dbReference>
<evidence type="ECO:0000313" key="5">
    <source>
        <dbReference type="Proteomes" id="UP000248066"/>
    </source>
</evidence>
<feature type="transmembrane region" description="Helical" evidence="3">
    <location>
        <begin position="58"/>
        <end position="76"/>
    </location>
</feature>
<evidence type="ECO:0000313" key="4">
    <source>
        <dbReference type="EMBL" id="PYZ98222.1"/>
    </source>
</evidence>
<dbReference type="Gene3D" id="2.40.10.10">
    <property type="entry name" value="Trypsin-like serine proteases"/>
    <property type="match status" value="2"/>
</dbReference>
<dbReference type="EMBL" id="PDOF01000001">
    <property type="protein sequence ID" value="PYZ98222.1"/>
    <property type="molecule type" value="Genomic_DNA"/>
</dbReference>
<evidence type="ECO:0000256" key="2">
    <source>
        <dbReference type="SAM" id="MobiDB-lite"/>
    </source>
</evidence>
<comment type="caution">
    <text evidence="4">The sequence shown here is derived from an EMBL/GenBank/DDBJ whole genome shotgun (WGS) entry which is preliminary data.</text>
</comment>
<gene>
    <name evidence="4" type="ORF">CR205_06400</name>
</gene>
<keyword evidence="3" id="KW-0472">Membrane</keyword>